<evidence type="ECO:0000313" key="1">
    <source>
        <dbReference type="EMBL" id="MFB9106563.1"/>
    </source>
</evidence>
<comment type="caution">
    <text evidence="1">The sequence shown here is derived from an EMBL/GenBank/DDBJ whole genome shotgun (WGS) entry which is preliminary data.</text>
</comment>
<dbReference type="EMBL" id="JBHMFA010000018">
    <property type="protein sequence ID" value="MFB9106563.1"/>
    <property type="molecule type" value="Genomic_DNA"/>
</dbReference>
<organism evidence="1 2">
    <name type="scientific">Algibacter miyuki</name>
    <dbReference type="NCBI Taxonomy" id="1306933"/>
    <lineage>
        <taxon>Bacteria</taxon>
        <taxon>Pseudomonadati</taxon>
        <taxon>Bacteroidota</taxon>
        <taxon>Flavobacteriia</taxon>
        <taxon>Flavobacteriales</taxon>
        <taxon>Flavobacteriaceae</taxon>
        <taxon>Algibacter</taxon>
    </lineage>
</organism>
<dbReference type="RefSeq" id="WP_290270644.1">
    <property type="nucleotide sequence ID" value="NZ_JAUFQP010000010.1"/>
</dbReference>
<name>A0ABV5H3V3_9FLAO</name>
<dbReference type="Proteomes" id="UP001589590">
    <property type="component" value="Unassembled WGS sequence"/>
</dbReference>
<accession>A0ABV5H3V3</accession>
<evidence type="ECO:0000313" key="2">
    <source>
        <dbReference type="Proteomes" id="UP001589590"/>
    </source>
</evidence>
<proteinExistence type="predicted"/>
<reference evidence="1 2" key="1">
    <citation type="submission" date="2024-09" db="EMBL/GenBank/DDBJ databases">
        <authorList>
            <person name="Sun Q."/>
            <person name="Mori K."/>
        </authorList>
    </citation>
    <scope>NUCLEOTIDE SEQUENCE [LARGE SCALE GENOMIC DNA]</scope>
    <source>
        <strain evidence="1 2">CECT 8300</strain>
    </source>
</reference>
<protein>
    <submittedName>
        <fullName evidence="1">Uncharacterized protein</fullName>
    </submittedName>
</protein>
<keyword evidence="2" id="KW-1185">Reference proteome</keyword>
<sequence>MHSIEIPEAGVKNYVPEDLSECNTVQYINICNLLYKHAIGKISLETFKEQSIYFLANMKLKKNTDDDVKYANVSMLSSLIDSFFEIDAHDQKVIKQYFIHNPIEKVRGNFINFYGPSNEFNNVSFGEYVDALSHFYDFIETQDEQFLYLLFATFYREKRTTLYSAGNFKKDKRVPYNPERVELLAKQFKTQNKGVIYGFYMLFTSFQKYLTTAKIWVQGKEIDLELLYKDLPKTKRTPESNLPGIGMKSILYTIAASGIFGPLKEVRETSLWEILIRMYDIRKTDFDTLLTNNSN</sequence>
<gene>
    <name evidence="1" type="ORF">ACFFU1_16765</name>
</gene>